<dbReference type="PANTHER" id="PTHR12814:SF2">
    <property type="entry name" value="RNA-BINDING PROTEIN NOB1"/>
    <property type="match status" value="1"/>
</dbReference>
<keyword evidence="3" id="KW-0479">Metal-binding</keyword>
<dbReference type="PANTHER" id="PTHR12814">
    <property type="entry name" value="RNA-BINDING PROTEIN NOB1"/>
    <property type="match status" value="1"/>
</dbReference>
<evidence type="ECO:0000259" key="7">
    <source>
        <dbReference type="Pfam" id="PF17146"/>
    </source>
</evidence>
<feature type="compositionally biased region" description="Low complexity" evidence="5">
    <location>
        <begin position="1"/>
        <end position="10"/>
    </location>
</feature>
<dbReference type="GO" id="GO:0030688">
    <property type="term" value="C:preribosome, small subunit precursor"/>
    <property type="evidence" value="ECO:0007669"/>
    <property type="project" value="TreeGrafter"/>
</dbReference>
<dbReference type="Gene3D" id="3.40.50.1010">
    <property type="entry name" value="5'-nuclease"/>
    <property type="match status" value="1"/>
</dbReference>
<reference evidence="8 9" key="1">
    <citation type="submission" date="2019-12" db="EMBL/GenBank/DDBJ databases">
        <authorList>
            <person name="Scholz U."/>
            <person name="Mascher M."/>
            <person name="Fiebig A."/>
        </authorList>
    </citation>
    <scope>NUCLEOTIDE SEQUENCE</scope>
</reference>
<sequence length="400" mass="44138">MEPSPLSSFPGSGGTTQWSQLLQKKAPRENDEPVSCRLFGNCGSSEGDKMSSTADRFVTVREVLEEVRDPTSRQRLSFLPFTIETMEPAPIETGDLQTLSDVDIKLIALTYMLEAQIHGTDHLKSVPPPIQMVNLKSLPESEMPGWGSNVPNLEEWEALEQAENESNNGSRILPLKDLNLNVTHVNEDARKLEKEAEHLRYLRRKARFEPFDASEADEPGQCTPRKNRAVFPQSLSNSTVACVTGDFAMQNVILQMGLRLLAPSGMQIRQLHRWVLKCHACNKVTSEIGRLFCPKCGNGGTLRKVSVTVGENGLILASRRPASTFFSIPLPQGGRDGISKNLDKDGFGAEDIFSHASERKAPLKPPVGKAVLVFTGKEIRMTITSLVGIRCGLFVFHTCI</sequence>
<gene>
    <name evidence="8" type="ORF">SI7747_02002155</name>
</gene>
<feature type="domain" description="Nin one binding (NOB1) Zn-ribbon-like" evidence="6">
    <location>
        <begin position="268"/>
        <end position="334"/>
    </location>
</feature>
<proteinExistence type="inferred from homology"/>
<dbReference type="EMBL" id="LR743589">
    <property type="protein sequence ID" value="CAA2615911.1"/>
    <property type="molecule type" value="Genomic_DNA"/>
</dbReference>
<accession>A0A7I8IE04</accession>
<dbReference type="InterPro" id="IPR036283">
    <property type="entry name" value="NOB1_Zf-like_sf"/>
</dbReference>
<evidence type="ECO:0000256" key="2">
    <source>
        <dbReference type="ARBA" id="ARBA00022722"/>
    </source>
</evidence>
<dbReference type="AlphaFoldDB" id="A0A7I8IE04"/>
<dbReference type="Pfam" id="PF08772">
    <property type="entry name" value="Zn_ribbon_NOB1"/>
    <property type="match status" value="1"/>
</dbReference>
<dbReference type="GO" id="GO:0046872">
    <property type="term" value="F:metal ion binding"/>
    <property type="evidence" value="ECO:0007669"/>
    <property type="project" value="UniProtKB-KW"/>
</dbReference>
<dbReference type="Gene3D" id="6.20.210.10">
    <property type="entry name" value="Nin one binding (NOB1), Zn-ribbon-like"/>
    <property type="match status" value="1"/>
</dbReference>
<dbReference type="GO" id="GO:0030490">
    <property type="term" value="P:maturation of SSU-rRNA"/>
    <property type="evidence" value="ECO:0007669"/>
    <property type="project" value="TreeGrafter"/>
</dbReference>
<dbReference type="EMBL" id="CACRZD030000002">
    <property type="protein sequence ID" value="CAA6655615.1"/>
    <property type="molecule type" value="Genomic_DNA"/>
</dbReference>
<dbReference type="CDD" id="cd09876">
    <property type="entry name" value="PIN_Nob1-like"/>
    <property type="match status" value="1"/>
</dbReference>
<keyword evidence="4" id="KW-0378">Hydrolase</keyword>
<dbReference type="InterPro" id="IPR033411">
    <property type="entry name" value="Ribonuclease_PIN"/>
</dbReference>
<dbReference type="FunFam" id="3.40.50.1010:FF:000020">
    <property type="entry name" value="20S-pre-rRNA D-site endonuclease NOB1"/>
    <property type="match status" value="1"/>
</dbReference>
<dbReference type="GO" id="GO:0031981">
    <property type="term" value="C:nuclear lumen"/>
    <property type="evidence" value="ECO:0007669"/>
    <property type="project" value="UniProtKB-ARBA"/>
</dbReference>
<evidence type="ECO:0000256" key="5">
    <source>
        <dbReference type="SAM" id="MobiDB-lite"/>
    </source>
</evidence>
<feature type="region of interest" description="Disordered" evidence="5">
    <location>
        <begin position="1"/>
        <end position="35"/>
    </location>
</feature>
<dbReference type="InterPro" id="IPR039907">
    <property type="entry name" value="NOB1"/>
</dbReference>
<evidence type="ECO:0000259" key="6">
    <source>
        <dbReference type="Pfam" id="PF08772"/>
    </source>
</evidence>
<dbReference type="InterPro" id="IPR014881">
    <property type="entry name" value="NOB1_Zn-bd"/>
</dbReference>
<evidence type="ECO:0000313" key="8">
    <source>
        <dbReference type="EMBL" id="CAA2615911.1"/>
    </source>
</evidence>
<evidence type="ECO:0000313" key="9">
    <source>
        <dbReference type="Proteomes" id="UP001189122"/>
    </source>
</evidence>
<keyword evidence="2" id="KW-0540">Nuclease</keyword>
<dbReference type="SUPFAM" id="SSF144206">
    <property type="entry name" value="NOB1 zinc finger-like"/>
    <property type="match status" value="1"/>
</dbReference>
<dbReference type="GO" id="GO:0016787">
    <property type="term" value="F:hydrolase activity"/>
    <property type="evidence" value="ECO:0007669"/>
    <property type="project" value="UniProtKB-KW"/>
</dbReference>
<dbReference type="GO" id="GO:0005737">
    <property type="term" value="C:cytoplasm"/>
    <property type="evidence" value="ECO:0007669"/>
    <property type="project" value="UniProtKB-ARBA"/>
</dbReference>
<evidence type="ECO:0000256" key="3">
    <source>
        <dbReference type="ARBA" id="ARBA00022723"/>
    </source>
</evidence>
<feature type="domain" description="Ribonuclease PIN" evidence="7">
    <location>
        <begin position="49"/>
        <end position="113"/>
    </location>
</feature>
<protein>
    <submittedName>
        <fullName evidence="8">Uncharacterized protein</fullName>
    </submittedName>
</protein>
<comment type="similarity">
    <text evidence="1">Belongs to the NOB1 family.</text>
</comment>
<dbReference type="Proteomes" id="UP001189122">
    <property type="component" value="Unassembled WGS sequence"/>
</dbReference>
<dbReference type="GO" id="GO:0004521">
    <property type="term" value="F:RNA endonuclease activity"/>
    <property type="evidence" value="ECO:0007669"/>
    <property type="project" value="UniProtKB-ARBA"/>
</dbReference>
<organism evidence="8">
    <name type="scientific">Spirodela intermedia</name>
    <name type="common">Intermediate duckweed</name>
    <dbReference type="NCBI Taxonomy" id="51605"/>
    <lineage>
        <taxon>Eukaryota</taxon>
        <taxon>Viridiplantae</taxon>
        <taxon>Streptophyta</taxon>
        <taxon>Embryophyta</taxon>
        <taxon>Tracheophyta</taxon>
        <taxon>Spermatophyta</taxon>
        <taxon>Magnoliopsida</taxon>
        <taxon>Liliopsida</taxon>
        <taxon>Araceae</taxon>
        <taxon>Lemnoideae</taxon>
        <taxon>Spirodela</taxon>
    </lineage>
</organism>
<evidence type="ECO:0000256" key="4">
    <source>
        <dbReference type="ARBA" id="ARBA00022801"/>
    </source>
</evidence>
<dbReference type="Pfam" id="PF17146">
    <property type="entry name" value="PIN_6"/>
    <property type="match status" value="1"/>
</dbReference>
<keyword evidence="9" id="KW-1185">Reference proteome</keyword>
<name>A0A7I8IE04_SPIIN</name>
<evidence type="ECO:0000256" key="1">
    <source>
        <dbReference type="ARBA" id="ARBA00005858"/>
    </source>
</evidence>